<comment type="catalytic activity">
    <reaction evidence="14 15">
        <text>ATP + H2O = ADP + phosphate + H(+)</text>
        <dbReference type="Rhea" id="RHEA:13065"/>
        <dbReference type="ChEBI" id="CHEBI:15377"/>
        <dbReference type="ChEBI" id="CHEBI:15378"/>
        <dbReference type="ChEBI" id="CHEBI:30616"/>
        <dbReference type="ChEBI" id="CHEBI:43474"/>
        <dbReference type="ChEBI" id="CHEBI:456216"/>
        <dbReference type="EC" id="5.6.2.4"/>
    </reaction>
</comment>
<dbReference type="Pfam" id="PF17191">
    <property type="entry name" value="RecG_wedge"/>
    <property type="match status" value="1"/>
</dbReference>
<evidence type="ECO:0000256" key="9">
    <source>
        <dbReference type="ARBA" id="ARBA00023172"/>
    </source>
</evidence>
<dbReference type="InterPro" id="IPR033454">
    <property type="entry name" value="RecG_wedge"/>
</dbReference>
<dbReference type="InterPro" id="IPR004609">
    <property type="entry name" value="ATP-dep_DNA_helicase_RecG"/>
</dbReference>
<protein>
    <recommendedName>
        <fullName evidence="2 15">ATP-dependent DNA helicase RecG</fullName>
        <ecNumber evidence="13 15">5.6.2.4</ecNumber>
    </recommendedName>
</protein>
<dbReference type="NCBIfam" id="NF008165">
    <property type="entry name" value="PRK10917.1-3"/>
    <property type="match status" value="1"/>
</dbReference>
<evidence type="ECO:0000256" key="14">
    <source>
        <dbReference type="ARBA" id="ARBA00048988"/>
    </source>
</evidence>
<evidence type="ECO:0000256" key="6">
    <source>
        <dbReference type="ARBA" id="ARBA00022806"/>
    </source>
</evidence>
<gene>
    <name evidence="18" type="ORF">COT98_04440</name>
</gene>
<keyword evidence="6 15" id="KW-0347">Helicase</keyword>
<keyword evidence="7 15" id="KW-0067">ATP-binding</keyword>
<dbReference type="SUPFAM" id="SSF52540">
    <property type="entry name" value="P-loop containing nucleoside triphosphate hydrolases"/>
    <property type="match status" value="2"/>
</dbReference>
<evidence type="ECO:0000256" key="15">
    <source>
        <dbReference type="RuleBase" id="RU363016"/>
    </source>
</evidence>
<dbReference type="EMBL" id="PFAQ01000060">
    <property type="protein sequence ID" value="PIT94280.1"/>
    <property type="molecule type" value="Genomic_DNA"/>
</dbReference>
<evidence type="ECO:0000256" key="1">
    <source>
        <dbReference type="ARBA" id="ARBA00007504"/>
    </source>
</evidence>
<dbReference type="PROSITE" id="PS51192">
    <property type="entry name" value="HELICASE_ATP_BIND_1"/>
    <property type="match status" value="1"/>
</dbReference>
<dbReference type="InterPro" id="IPR001650">
    <property type="entry name" value="Helicase_C-like"/>
</dbReference>
<keyword evidence="10 15" id="KW-0234">DNA repair</keyword>
<dbReference type="PROSITE" id="PS51194">
    <property type="entry name" value="HELICASE_CTER"/>
    <property type="match status" value="1"/>
</dbReference>
<dbReference type="NCBIfam" id="NF008168">
    <property type="entry name" value="PRK10917.2-2"/>
    <property type="match status" value="1"/>
</dbReference>
<dbReference type="GO" id="GO:0006310">
    <property type="term" value="P:DNA recombination"/>
    <property type="evidence" value="ECO:0007669"/>
    <property type="project" value="UniProtKB-UniRule"/>
</dbReference>
<evidence type="ECO:0000256" key="12">
    <source>
        <dbReference type="ARBA" id="ARBA00034617"/>
    </source>
</evidence>
<keyword evidence="9 15" id="KW-0233">DNA recombination</keyword>
<name>A0A2M6WNB7_9BACT</name>
<dbReference type="GO" id="GO:0016887">
    <property type="term" value="F:ATP hydrolysis activity"/>
    <property type="evidence" value="ECO:0007669"/>
    <property type="project" value="RHEA"/>
</dbReference>
<reference evidence="19" key="1">
    <citation type="submission" date="2017-09" db="EMBL/GenBank/DDBJ databases">
        <title>Depth-based differentiation of microbial function through sediment-hosted aquifers and enrichment of novel symbionts in the deep terrestrial subsurface.</title>
        <authorList>
            <person name="Probst A.J."/>
            <person name="Ladd B."/>
            <person name="Jarett J.K."/>
            <person name="Geller-Mcgrath D.E."/>
            <person name="Sieber C.M.K."/>
            <person name="Emerson J.B."/>
            <person name="Anantharaman K."/>
            <person name="Thomas B.C."/>
            <person name="Malmstrom R."/>
            <person name="Stieglmeier M."/>
            <person name="Klingl A."/>
            <person name="Woyke T."/>
            <person name="Ryan C.M."/>
            <person name="Banfield J.F."/>
        </authorList>
    </citation>
    <scope>NUCLEOTIDE SEQUENCE [LARGE SCALE GENOMIC DNA]</scope>
</reference>
<proteinExistence type="inferred from homology"/>
<dbReference type="InterPro" id="IPR014001">
    <property type="entry name" value="Helicase_ATP-bd"/>
</dbReference>
<evidence type="ECO:0000259" key="16">
    <source>
        <dbReference type="PROSITE" id="PS51192"/>
    </source>
</evidence>
<dbReference type="InterPro" id="IPR012340">
    <property type="entry name" value="NA-bd_OB-fold"/>
</dbReference>
<dbReference type="GO" id="GO:0043138">
    <property type="term" value="F:3'-5' DNA helicase activity"/>
    <property type="evidence" value="ECO:0007669"/>
    <property type="project" value="UniProtKB-EC"/>
</dbReference>
<dbReference type="PANTHER" id="PTHR47964">
    <property type="entry name" value="ATP-DEPENDENT DNA HELICASE HOMOLOG RECG, CHLOROPLASTIC"/>
    <property type="match status" value="1"/>
</dbReference>
<evidence type="ECO:0000313" key="18">
    <source>
        <dbReference type="EMBL" id="PIT94280.1"/>
    </source>
</evidence>
<keyword evidence="8" id="KW-0238">DNA-binding</keyword>
<evidence type="ECO:0000259" key="17">
    <source>
        <dbReference type="PROSITE" id="PS51194"/>
    </source>
</evidence>
<dbReference type="SMART" id="SM00487">
    <property type="entry name" value="DEXDc"/>
    <property type="match status" value="1"/>
</dbReference>
<comment type="function">
    <text evidence="15">Plays a critical role in recombination and DNA repair. Helps process Holliday junction intermediates to mature products by catalyzing branch migration. Has replication fork regression activity, unwinds stalled or blocked replication forks to make a HJ that can be resolved. Has a DNA unwinding activity characteristic of a DNA helicase with 3'-5' polarity.</text>
</comment>
<feature type="domain" description="Helicase C-terminal" evidence="17">
    <location>
        <begin position="464"/>
        <end position="628"/>
    </location>
</feature>
<keyword evidence="5 15" id="KW-0378">Hydrolase</keyword>
<dbReference type="GO" id="GO:0006281">
    <property type="term" value="P:DNA repair"/>
    <property type="evidence" value="ECO:0007669"/>
    <property type="project" value="UniProtKB-UniRule"/>
</dbReference>
<dbReference type="SUPFAM" id="SSF50249">
    <property type="entry name" value="Nucleic acid-binding proteins"/>
    <property type="match status" value="1"/>
</dbReference>
<dbReference type="EC" id="5.6.2.4" evidence="13 15"/>
<comment type="caution">
    <text evidence="18">The sequence shown here is derived from an EMBL/GenBank/DDBJ whole genome shotgun (WGS) entry which is preliminary data.</text>
</comment>
<accession>A0A2M6WNB7</accession>
<evidence type="ECO:0000256" key="13">
    <source>
        <dbReference type="ARBA" id="ARBA00034808"/>
    </source>
</evidence>
<evidence type="ECO:0000313" key="19">
    <source>
        <dbReference type="Proteomes" id="UP000228900"/>
    </source>
</evidence>
<dbReference type="InterPro" id="IPR047112">
    <property type="entry name" value="RecG/Mfd"/>
</dbReference>
<dbReference type="AlphaFoldDB" id="A0A2M6WNB7"/>
<dbReference type="SMART" id="SM00490">
    <property type="entry name" value="HELICc"/>
    <property type="match status" value="1"/>
</dbReference>
<dbReference type="InterPro" id="IPR045562">
    <property type="entry name" value="RecG_dom3_C"/>
</dbReference>
<dbReference type="Gene3D" id="3.40.50.300">
    <property type="entry name" value="P-loop containing nucleotide triphosphate hydrolases"/>
    <property type="match status" value="2"/>
</dbReference>
<evidence type="ECO:0000256" key="4">
    <source>
        <dbReference type="ARBA" id="ARBA00022763"/>
    </source>
</evidence>
<evidence type="ECO:0000256" key="10">
    <source>
        <dbReference type="ARBA" id="ARBA00023204"/>
    </source>
</evidence>
<dbReference type="Pfam" id="PF19833">
    <property type="entry name" value="RecG_dom3_C"/>
    <property type="match status" value="1"/>
</dbReference>
<dbReference type="NCBIfam" id="TIGR00643">
    <property type="entry name" value="recG"/>
    <property type="match status" value="1"/>
</dbReference>
<dbReference type="InterPro" id="IPR011545">
    <property type="entry name" value="DEAD/DEAH_box_helicase_dom"/>
</dbReference>
<dbReference type="PANTHER" id="PTHR47964:SF1">
    <property type="entry name" value="ATP-DEPENDENT DNA HELICASE HOMOLOG RECG, CHLOROPLASTIC"/>
    <property type="match status" value="1"/>
</dbReference>
<keyword evidence="11" id="KW-0413">Isomerase</keyword>
<comment type="similarity">
    <text evidence="1 15">Belongs to the helicase family. RecG subfamily.</text>
</comment>
<evidence type="ECO:0000256" key="2">
    <source>
        <dbReference type="ARBA" id="ARBA00017846"/>
    </source>
</evidence>
<dbReference type="GO" id="GO:0003677">
    <property type="term" value="F:DNA binding"/>
    <property type="evidence" value="ECO:0007669"/>
    <property type="project" value="UniProtKB-KW"/>
</dbReference>
<evidence type="ECO:0000256" key="11">
    <source>
        <dbReference type="ARBA" id="ARBA00023235"/>
    </source>
</evidence>
<evidence type="ECO:0000256" key="5">
    <source>
        <dbReference type="ARBA" id="ARBA00022801"/>
    </source>
</evidence>
<dbReference type="InterPro" id="IPR027417">
    <property type="entry name" value="P-loop_NTPase"/>
</dbReference>
<evidence type="ECO:0000256" key="7">
    <source>
        <dbReference type="ARBA" id="ARBA00022840"/>
    </source>
</evidence>
<dbReference type="Gene3D" id="2.40.50.140">
    <property type="entry name" value="Nucleic acid-binding proteins"/>
    <property type="match status" value="1"/>
</dbReference>
<dbReference type="Pfam" id="PF00270">
    <property type="entry name" value="DEAD"/>
    <property type="match status" value="1"/>
</dbReference>
<evidence type="ECO:0000256" key="8">
    <source>
        <dbReference type="ARBA" id="ARBA00023125"/>
    </source>
</evidence>
<keyword evidence="4 15" id="KW-0227">DNA damage</keyword>
<dbReference type="Pfam" id="PF00271">
    <property type="entry name" value="Helicase_C"/>
    <property type="match status" value="1"/>
</dbReference>
<comment type="catalytic activity">
    <reaction evidence="12 15">
        <text>Couples ATP hydrolysis with the unwinding of duplex DNA by translocating in the 3'-5' direction.</text>
        <dbReference type="EC" id="5.6.2.4"/>
    </reaction>
</comment>
<dbReference type="GO" id="GO:0005524">
    <property type="term" value="F:ATP binding"/>
    <property type="evidence" value="ECO:0007669"/>
    <property type="project" value="UniProtKB-KW"/>
</dbReference>
<dbReference type="CDD" id="cd04488">
    <property type="entry name" value="RecG_wedge_OBF"/>
    <property type="match status" value="1"/>
</dbReference>
<organism evidence="18 19">
    <name type="scientific">Candidatus Falkowbacteria bacterium CG10_big_fil_rev_8_21_14_0_10_39_9</name>
    <dbReference type="NCBI Taxonomy" id="1974566"/>
    <lineage>
        <taxon>Bacteria</taxon>
        <taxon>Candidatus Falkowiibacteriota</taxon>
    </lineage>
</organism>
<evidence type="ECO:0000256" key="3">
    <source>
        <dbReference type="ARBA" id="ARBA00022741"/>
    </source>
</evidence>
<feature type="domain" description="Helicase ATP-binding" evidence="16">
    <location>
        <begin position="276"/>
        <end position="445"/>
    </location>
</feature>
<sequence length="694" mass="78389">MTLLSSHISSLNRIGRTTAQRFKKLGLETIQDLIFYFPWRYDNFGQTIAIKDVTEKSAANIVGQIDLIHNRRSFQRKIYVTEALVKDDTETIKVIWFNQAFLSKTLKVGDIVSLAGKATLRDGQLILLSPTYEKISDTSQDLIHTQGLTPIYNTTANLSQKQIRSSIKQNIELAKEIPDWIPGDIRKKLQLVNLDQALRQIHFPKNEAELRQAKQRLGFAELFLRQLQGQITKTKLKNNTAIPIAFQEKTTRDFVASLPFKITDDQKKATWEIIQDLAKSSPMARLLEGDVGSGKTLVAIIALLNTAKNNQQAILMAPTEIPAEQHFNTIKQLLKDEDITIGLITNTHKKISFESEEKKKLKSQEIITRSQILIGTHALIQKGLNFPKLALIIVDEQHRFGVKQRQKLLLGKAPNETPHFLSMTATPIPRSLALAIYGDLVVSILKTKPQNRQEIITQIVSDEDRTKTYDFIAQEIKRGRQAFVICPLIDPSDKLGVKSVKEEQQKLDQEIFPDLTVGLLHGKMKGAEKETIMRDFLDNKIQILVATSVIEVGIDVPNATIMIIEGAERFGLAQLHQFRGRVGRDQYQSYCFLFPGLEGNTPNQKSHERLEALVKNNDGFLLAQEDLKLRGAGEIYGTIQSGYPEIKIASLFDHELIKQAQAEAITLIASDPKLEEHPLIKEQLGDFNKRIHLE</sequence>
<dbReference type="Proteomes" id="UP000228900">
    <property type="component" value="Unassembled WGS sequence"/>
</dbReference>
<keyword evidence="3 15" id="KW-0547">Nucleotide-binding</keyword>